<accession>A0A7C4QQN3</accession>
<dbReference type="EMBL" id="DSVQ01000019">
    <property type="protein sequence ID" value="HGT41127.1"/>
    <property type="molecule type" value="Genomic_DNA"/>
</dbReference>
<evidence type="ECO:0000256" key="6">
    <source>
        <dbReference type="ARBA" id="ARBA00022741"/>
    </source>
</evidence>
<keyword evidence="9" id="KW-0289">Folate biosynthesis</keyword>
<keyword evidence="6" id="KW-0547">Nucleotide-binding</keyword>
<evidence type="ECO:0000256" key="9">
    <source>
        <dbReference type="ARBA" id="ARBA00022909"/>
    </source>
</evidence>
<evidence type="ECO:0000256" key="7">
    <source>
        <dbReference type="ARBA" id="ARBA00022777"/>
    </source>
</evidence>
<dbReference type="NCBIfam" id="TIGR01498">
    <property type="entry name" value="folK"/>
    <property type="match status" value="1"/>
</dbReference>
<evidence type="ECO:0000259" key="14">
    <source>
        <dbReference type="Pfam" id="PF01288"/>
    </source>
</evidence>
<evidence type="ECO:0000256" key="10">
    <source>
        <dbReference type="ARBA" id="ARBA00029409"/>
    </source>
</evidence>
<dbReference type="InterPro" id="IPR035907">
    <property type="entry name" value="Hppk_sf"/>
</dbReference>
<dbReference type="InterPro" id="IPR000550">
    <property type="entry name" value="Hppk"/>
</dbReference>
<dbReference type="AlphaFoldDB" id="A0A7C4QQN3"/>
<evidence type="ECO:0000256" key="4">
    <source>
        <dbReference type="ARBA" id="ARBA00016218"/>
    </source>
</evidence>
<comment type="caution">
    <text evidence="15">The sequence shown here is derived from an EMBL/GenBank/DDBJ whole genome shotgun (WGS) entry which is preliminary data.</text>
</comment>
<organism evidence="15">
    <name type="scientific">Schlesneria paludicola</name>
    <dbReference type="NCBI Taxonomy" id="360056"/>
    <lineage>
        <taxon>Bacteria</taxon>
        <taxon>Pseudomonadati</taxon>
        <taxon>Planctomycetota</taxon>
        <taxon>Planctomycetia</taxon>
        <taxon>Planctomycetales</taxon>
        <taxon>Planctomycetaceae</taxon>
        <taxon>Schlesneria</taxon>
    </lineage>
</organism>
<evidence type="ECO:0000256" key="13">
    <source>
        <dbReference type="SAM" id="MobiDB-lite"/>
    </source>
</evidence>
<dbReference type="UniPathway" id="UPA00077">
    <property type="reaction ID" value="UER00155"/>
</dbReference>
<proteinExistence type="inferred from homology"/>
<dbReference type="PANTHER" id="PTHR43071">
    <property type="entry name" value="2-AMINO-4-HYDROXY-6-HYDROXYMETHYLDIHYDROPTERIDINE PYROPHOSPHOKINASE"/>
    <property type="match status" value="1"/>
</dbReference>
<dbReference type="GO" id="GO:0016301">
    <property type="term" value="F:kinase activity"/>
    <property type="evidence" value="ECO:0007669"/>
    <property type="project" value="UniProtKB-KW"/>
</dbReference>
<evidence type="ECO:0000256" key="11">
    <source>
        <dbReference type="ARBA" id="ARBA00029766"/>
    </source>
</evidence>
<dbReference type="SUPFAM" id="SSF55083">
    <property type="entry name" value="6-hydroxymethyl-7,8-dihydropterin pyrophosphokinase, HPPK"/>
    <property type="match status" value="1"/>
</dbReference>
<evidence type="ECO:0000256" key="12">
    <source>
        <dbReference type="ARBA" id="ARBA00033413"/>
    </source>
</evidence>
<keyword evidence="5 15" id="KW-0808">Transferase</keyword>
<feature type="region of interest" description="Disordered" evidence="13">
    <location>
        <begin position="300"/>
        <end position="323"/>
    </location>
</feature>
<evidence type="ECO:0000313" key="15">
    <source>
        <dbReference type="EMBL" id="HGT41127.1"/>
    </source>
</evidence>
<comment type="function">
    <text evidence="10">Catalyzes the transfer of pyrophosphate from adenosine triphosphate (ATP) to 6-hydroxymethyl-7,8-dihydropterin, an enzymatic step in folate biosynthesis pathway.</text>
</comment>
<evidence type="ECO:0000256" key="3">
    <source>
        <dbReference type="ARBA" id="ARBA00013253"/>
    </source>
</evidence>
<dbReference type="CDD" id="cd00483">
    <property type="entry name" value="HPPK"/>
    <property type="match status" value="1"/>
</dbReference>
<dbReference type="PANTHER" id="PTHR43071:SF1">
    <property type="entry name" value="2-AMINO-4-HYDROXY-6-HYDROXYMETHYLDIHYDROPTERIDINE PYROPHOSPHOKINASE"/>
    <property type="match status" value="1"/>
</dbReference>
<keyword evidence="7 15" id="KW-0418">Kinase</keyword>
<name>A0A7C4QQN3_9PLAN</name>
<dbReference type="GO" id="GO:0005524">
    <property type="term" value="F:ATP binding"/>
    <property type="evidence" value="ECO:0007669"/>
    <property type="project" value="UniProtKB-KW"/>
</dbReference>
<reference evidence="15" key="1">
    <citation type="journal article" date="2020" name="mSystems">
        <title>Genome- and Community-Level Interaction Insights into Carbon Utilization and Element Cycling Functions of Hydrothermarchaeota in Hydrothermal Sediment.</title>
        <authorList>
            <person name="Zhou Z."/>
            <person name="Liu Y."/>
            <person name="Xu W."/>
            <person name="Pan J."/>
            <person name="Luo Z.H."/>
            <person name="Li M."/>
        </authorList>
    </citation>
    <scope>NUCLEOTIDE SEQUENCE [LARGE SCALE GENOMIC DNA]</scope>
    <source>
        <strain evidence="15">SpSt-508</strain>
    </source>
</reference>
<dbReference type="GO" id="GO:0003848">
    <property type="term" value="F:2-amino-4-hydroxy-6-hydroxymethyldihydropteridine diphosphokinase activity"/>
    <property type="evidence" value="ECO:0007669"/>
    <property type="project" value="UniProtKB-EC"/>
</dbReference>
<dbReference type="Gene3D" id="3.30.70.560">
    <property type="entry name" value="7,8-Dihydro-6-hydroxymethylpterin-pyrophosphokinase HPPK"/>
    <property type="match status" value="1"/>
</dbReference>
<dbReference type="EC" id="2.7.6.3" evidence="3"/>
<evidence type="ECO:0000256" key="1">
    <source>
        <dbReference type="ARBA" id="ARBA00005051"/>
    </source>
</evidence>
<evidence type="ECO:0000256" key="5">
    <source>
        <dbReference type="ARBA" id="ARBA00022679"/>
    </source>
</evidence>
<dbReference type="GO" id="GO:0046654">
    <property type="term" value="P:tetrahydrofolate biosynthetic process"/>
    <property type="evidence" value="ECO:0007669"/>
    <property type="project" value="UniProtKB-UniPathway"/>
</dbReference>
<comment type="similarity">
    <text evidence="2">Belongs to the HPPK family.</text>
</comment>
<gene>
    <name evidence="15" type="primary">folK</name>
    <name evidence="15" type="ORF">ENS64_17920</name>
</gene>
<protein>
    <recommendedName>
        <fullName evidence="4">2-amino-4-hydroxy-6-hydroxymethyldihydropteridine pyrophosphokinase</fullName>
        <ecNumber evidence="3">2.7.6.3</ecNumber>
    </recommendedName>
    <alternativeName>
        <fullName evidence="11">6-hydroxymethyl-7,8-dihydropterin pyrophosphokinase</fullName>
    </alternativeName>
    <alternativeName>
        <fullName evidence="12">7,8-dihydro-6-hydroxymethylpterin-pyrophosphokinase</fullName>
    </alternativeName>
</protein>
<dbReference type="Pfam" id="PF01288">
    <property type="entry name" value="HPPK"/>
    <property type="match status" value="1"/>
</dbReference>
<evidence type="ECO:0000256" key="2">
    <source>
        <dbReference type="ARBA" id="ARBA00005810"/>
    </source>
</evidence>
<feature type="domain" description="7,8-dihydro-6-hydroxymethylpterin-pyrophosphokinase" evidence="14">
    <location>
        <begin position="67"/>
        <end position="193"/>
    </location>
</feature>
<keyword evidence="8" id="KW-0067">ATP-binding</keyword>
<sequence length="323" mass="35615">MATSARLGLRDAQQPACTLPTDCRQTPERPIGKLPGKPLGKRPAVRSARAVSRQGSFLELNVPQCWIGLGGNADDGAVLFAAMADRLHRRFGGSVCLSSRYRTAAVGKDAGPPYWNAVAGFETDLPPLALLHQLQCWEQEFGRERTVIWGPRTLDLDLLFYGDEVIRSPELTVPHSGAWYRRFVLEPLYEVAPTMVHPEWQLSIEQLWKRLSAPPATLWLYAEDAAAGWQERLQSRLGSVRIVISPGCGPEPHGLLAAIAAASPRGWHHTPHLRFDPQRPREELEQALYDACTAAFDQPVAWPVDPPRSSAQETKPSGEITGG</sequence>
<evidence type="ECO:0000256" key="8">
    <source>
        <dbReference type="ARBA" id="ARBA00022840"/>
    </source>
</evidence>
<comment type="pathway">
    <text evidence="1">Cofactor biosynthesis; tetrahydrofolate biosynthesis; 2-amino-4-hydroxy-6-hydroxymethyl-7,8-dihydropteridine diphosphate from 7,8-dihydroneopterin triphosphate: step 4/4.</text>
</comment>
<dbReference type="GO" id="GO:0046656">
    <property type="term" value="P:folic acid biosynthetic process"/>
    <property type="evidence" value="ECO:0007669"/>
    <property type="project" value="UniProtKB-KW"/>
</dbReference>